<evidence type="ECO:0000313" key="1">
    <source>
        <dbReference type="EMBL" id="EER09067.1"/>
    </source>
</evidence>
<dbReference type="EMBL" id="GG678592">
    <property type="protein sequence ID" value="EER09067.1"/>
    <property type="molecule type" value="Genomic_DNA"/>
</dbReference>
<keyword evidence="2" id="KW-1185">Reference proteome</keyword>
<name>C5L2H3_PERM5</name>
<dbReference type="InParanoid" id="C5L2H3"/>
<dbReference type="Proteomes" id="UP000007800">
    <property type="component" value="Unassembled WGS sequence"/>
</dbReference>
<dbReference type="OrthoDB" id="10250284at2759"/>
<dbReference type="GeneID" id="9065153"/>
<protein>
    <submittedName>
        <fullName evidence="1">Uncharacterized protein</fullName>
    </submittedName>
</protein>
<evidence type="ECO:0000313" key="2">
    <source>
        <dbReference type="Proteomes" id="UP000007800"/>
    </source>
</evidence>
<proteinExistence type="predicted"/>
<gene>
    <name evidence="1" type="ORF">Pmar_PMAR021717</name>
</gene>
<dbReference type="OMA" id="AVKECHN"/>
<reference evidence="1 2" key="1">
    <citation type="submission" date="2008-07" db="EMBL/GenBank/DDBJ databases">
        <authorList>
            <person name="El-Sayed N."/>
            <person name="Caler E."/>
            <person name="Inman J."/>
            <person name="Amedeo P."/>
            <person name="Hass B."/>
            <person name="Wortman J."/>
        </authorList>
    </citation>
    <scope>NUCLEOTIDE SEQUENCE [LARGE SCALE GENOMIC DNA]</scope>
    <source>
        <strain evidence="2">ATCC 50983 / TXsc</strain>
    </source>
</reference>
<dbReference type="AlphaFoldDB" id="C5L2H3"/>
<organism evidence="2">
    <name type="scientific">Perkinsus marinus (strain ATCC 50983 / TXsc)</name>
    <dbReference type="NCBI Taxonomy" id="423536"/>
    <lineage>
        <taxon>Eukaryota</taxon>
        <taxon>Sar</taxon>
        <taxon>Alveolata</taxon>
        <taxon>Perkinsozoa</taxon>
        <taxon>Perkinsea</taxon>
        <taxon>Perkinsida</taxon>
        <taxon>Perkinsidae</taxon>
        <taxon>Perkinsus</taxon>
    </lineage>
</organism>
<dbReference type="RefSeq" id="XP_002777251.1">
    <property type="nucleotide sequence ID" value="XM_002777205.1"/>
</dbReference>
<accession>C5L2H3</accession>
<sequence>MSTRDPLAVKECHNPLLPENTVRSLENASPKLPREVSDMFVGEAFQGYINVAVDSPKVNTLYDVTLKSLAVPSIHILQVQIRYALSPGGEALYFKRSYKFPVVAPLAVHHEAVQLDNRILCNISVTSSHPSAHIAIFGVGVEPIRGFLSEPVGDTSEWGAITKELLR</sequence>